<gene>
    <name evidence="1" type="ORF">GCM10017771_90300</name>
</gene>
<dbReference type="EMBL" id="BNAT01000065">
    <property type="protein sequence ID" value="GHE66642.1"/>
    <property type="molecule type" value="Genomic_DNA"/>
</dbReference>
<dbReference type="Proteomes" id="UP000603227">
    <property type="component" value="Unassembled WGS sequence"/>
</dbReference>
<evidence type="ECO:0000313" key="2">
    <source>
        <dbReference type="Proteomes" id="UP000603227"/>
    </source>
</evidence>
<accession>A0A918ZT24</accession>
<organism evidence="1 2">
    <name type="scientific">Streptomyces capitiformicae</name>
    <dbReference type="NCBI Taxonomy" id="2014920"/>
    <lineage>
        <taxon>Bacteria</taxon>
        <taxon>Bacillati</taxon>
        <taxon>Actinomycetota</taxon>
        <taxon>Actinomycetes</taxon>
        <taxon>Kitasatosporales</taxon>
        <taxon>Streptomycetaceae</taxon>
        <taxon>Streptomyces</taxon>
    </lineage>
</organism>
<dbReference type="AlphaFoldDB" id="A0A918ZT24"/>
<evidence type="ECO:0000313" key="1">
    <source>
        <dbReference type="EMBL" id="GHE66642.1"/>
    </source>
</evidence>
<reference evidence="1" key="1">
    <citation type="journal article" date="2014" name="Int. J. Syst. Evol. Microbiol.">
        <title>Complete genome sequence of Corynebacterium casei LMG S-19264T (=DSM 44701T), isolated from a smear-ripened cheese.</title>
        <authorList>
            <consortium name="US DOE Joint Genome Institute (JGI-PGF)"/>
            <person name="Walter F."/>
            <person name="Albersmeier A."/>
            <person name="Kalinowski J."/>
            <person name="Ruckert C."/>
        </authorList>
    </citation>
    <scope>NUCLEOTIDE SEQUENCE</scope>
    <source>
        <strain evidence="1">CGMCC 4.7403</strain>
    </source>
</reference>
<proteinExistence type="predicted"/>
<protein>
    <submittedName>
        <fullName evidence="1">Uncharacterized protein</fullName>
    </submittedName>
</protein>
<name>A0A918ZT24_9ACTN</name>
<keyword evidence="2" id="KW-1185">Reference proteome</keyword>
<sequence>MWHLAHVWYESDGTTRVGTVVSRLTAPDEMDADARAAGLEPEARFGDWPTETERYTPHSPLAICTYVKPSSPQP</sequence>
<comment type="caution">
    <text evidence="1">The sequence shown here is derived from an EMBL/GenBank/DDBJ whole genome shotgun (WGS) entry which is preliminary data.</text>
</comment>
<reference evidence="1" key="2">
    <citation type="submission" date="2020-09" db="EMBL/GenBank/DDBJ databases">
        <authorList>
            <person name="Sun Q."/>
            <person name="Zhou Y."/>
        </authorList>
    </citation>
    <scope>NUCLEOTIDE SEQUENCE</scope>
    <source>
        <strain evidence="1">CGMCC 4.7403</strain>
    </source>
</reference>